<dbReference type="SUPFAM" id="SSF50715">
    <property type="entry name" value="Ribosomal protein L25-like"/>
    <property type="match status" value="1"/>
</dbReference>
<evidence type="ECO:0000256" key="4">
    <source>
        <dbReference type="ARBA" id="ARBA00023274"/>
    </source>
</evidence>
<evidence type="ECO:0000256" key="2">
    <source>
        <dbReference type="ARBA" id="ARBA00022884"/>
    </source>
</evidence>
<dbReference type="InterPro" id="IPR011035">
    <property type="entry name" value="Ribosomal_bL25/Gln-tRNA_synth"/>
</dbReference>
<proteinExistence type="predicted"/>
<keyword evidence="3" id="KW-0689">Ribosomal protein</keyword>
<evidence type="ECO:0000256" key="3">
    <source>
        <dbReference type="ARBA" id="ARBA00022980"/>
    </source>
</evidence>
<dbReference type="CDD" id="cd00495">
    <property type="entry name" value="Ribosomal_L25_TL5_CTC"/>
    <property type="match status" value="1"/>
</dbReference>
<evidence type="ECO:0000259" key="5">
    <source>
        <dbReference type="Pfam" id="PF01386"/>
    </source>
</evidence>
<dbReference type="GO" id="GO:0008097">
    <property type="term" value="F:5S rRNA binding"/>
    <property type="evidence" value="ECO:0007669"/>
    <property type="project" value="TreeGrafter"/>
</dbReference>
<keyword evidence="1" id="KW-0699">rRNA-binding</keyword>
<feature type="non-terminal residue" evidence="6">
    <location>
        <position position="113"/>
    </location>
</feature>
<organism evidence="6">
    <name type="scientific">marine sediment metagenome</name>
    <dbReference type="NCBI Taxonomy" id="412755"/>
    <lineage>
        <taxon>unclassified sequences</taxon>
        <taxon>metagenomes</taxon>
        <taxon>ecological metagenomes</taxon>
    </lineage>
</organism>
<dbReference type="AlphaFoldDB" id="X0XGH2"/>
<dbReference type="InterPro" id="IPR020056">
    <property type="entry name" value="Rbsml_bL25/Gln-tRNA_synth_N"/>
</dbReference>
<dbReference type="GO" id="GO:0003735">
    <property type="term" value="F:structural constituent of ribosome"/>
    <property type="evidence" value="ECO:0007669"/>
    <property type="project" value="InterPro"/>
</dbReference>
<dbReference type="EMBL" id="BARS01040439">
    <property type="protein sequence ID" value="GAG35748.1"/>
    <property type="molecule type" value="Genomic_DNA"/>
</dbReference>
<dbReference type="Pfam" id="PF01386">
    <property type="entry name" value="Ribosomal_L25p"/>
    <property type="match status" value="1"/>
</dbReference>
<sequence>MEKINLKAKIREELGKEAVKKLRHQGFVPAVVYKGKNCLNIKVSSKELSDLIHTKAGENVIVNLQMEGHRSTKGKEHTSTKEMSKTAIIKEIQYHPVREQILHVDFNEISLTE</sequence>
<keyword evidence="4" id="KW-0687">Ribonucleoprotein</keyword>
<evidence type="ECO:0000256" key="1">
    <source>
        <dbReference type="ARBA" id="ARBA00022730"/>
    </source>
</evidence>
<dbReference type="InterPro" id="IPR020930">
    <property type="entry name" value="Ribosomal_uL5_bac-type"/>
</dbReference>
<keyword evidence="2" id="KW-0694">RNA-binding</keyword>
<protein>
    <recommendedName>
        <fullName evidence="5">Large ribosomal subunit protein bL25 L25 domain-containing protein</fullName>
    </recommendedName>
</protein>
<gene>
    <name evidence="6" type="ORF">S01H1_61645</name>
</gene>
<dbReference type="InterPro" id="IPR029751">
    <property type="entry name" value="Ribosomal_L25_dom"/>
</dbReference>
<evidence type="ECO:0000313" key="6">
    <source>
        <dbReference type="EMBL" id="GAG35748.1"/>
    </source>
</evidence>
<accession>X0XGH2</accession>
<comment type="caution">
    <text evidence="6">The sequence shown here is derived from an EMBL/GenBank/DDBJ whole genome shotgun (WGS) entry which is preliminary data.</text>
</comment>
<dbReference type="Gene3D" id="2.40.240.10">
    <property type="entry name" value="Ribosomal Protein L25, Chain P"/>
    <property type="match status" value="1"/>
</dbReference>
<dbReference type="GO" id="GO:0022625">
    <property type="term" value="C:cytosolic large ribosomal subunit"/>
    <property type="evidence" value="ECO:0007669"/>
    <property type="project" value="TreeGrafter"/>
</dbReference>
<name>X0XGH2_9ZZZZ</name>
<reference evidence="6" key="1">
    <citation type="journal article" date="2014" name="Front. Microbiol.">
        <title>High frequency of phylogenetically diverse reductive dehalogenase-homologous genes in deep subseafloor sedimentary metagenomes.</title>
        <authorList>
            <person name="Kawai M."/>
            <person name="Futagami T."/>
            <person name="Toyoda A."/>
            <person name="Takaki Y."/>
            <person name="Nishi S."/>
            <person name="Hori S."/>
            <person name="Arai W."/>
            <person name="Tsubouchi T."/>
            <person name="Morono Y."/>
            <person name="Uchiyama I."/>
            <person name="Ito T."/>
            <person name="Fujiyama A."/>
            <person name="Inagaki F."/>
            <person name="Takami H."/>
        </authorList>
    </citation>
    <scope>NUCLEOTIDE SEQUENCE</scope>
    <source>
        <strain evidence="6">Expedition CK06-06</strain>
    </source>
</reference>
<dbReference type="PANTHER" id="PTHR33284">
    <property type="entry name" value="RIBOSOMAL PROTEIN L25/GLN-TRNA SYNTHETASE, ANTI-CODON-BINDING DOMAIN-CONTAINING PROTEIN"/>
    <property type="match status" value="1"/>
</dbReference>
<dbReference type="PANTHER" id="PTHR33284:SF1">
    <property type="entry name" value="RIBOSOMAL PROTEIN L25_GLN-TRNA SYNTHETASE, ANTI-CODON-BINDING DOMAIN-CONTAINING PROTEIN"/>
    <property type="match status" value="1"/>
</dbReference>
<dbReference type="GO" id="GO:0006412">
    <property type="term" value="P:translation"/>
    <property type="evidence" value="ECO:0007669"/>
    <property type="project" value="InterPro"/>
</dbReference>
<feature type="domain" description="Large ribosomal subunit protein bL25 L25" evidence="5">
    <location>
        <begin position="6"/>
        <end position="106"/>
    </location>
</feature>